<proteinExistence type="inferred from homology"/>
<protein>
    <recommendedName>
        <fullName evidence="5">Pseudouridine synthase</fullName>
        <ecNumber evidence="5">5.4.99.-</ecNumber>
    </recommendedName>
</protein>
<evidence type="ECO:0000313" key="8">
    <source>
        <dbReference type="Proteomes" id="UP001597294"/>
    </source>
</evidence>
<evidence type="ECO:0000256" key="5">
    <source>
        <dbReference type="RuleBase" id="RU362028"/>
    </source>
</evidence>
<gene>
    <name evidence="7" type="ORF">ACFSKO_00570</name>
</gene>
<dbReference type="InterPro" id="IPR002942">
    <property type="entry name" value="S4_RNA-bd"/>
</dbReference>
<reference evidence="8" key="1">
    <citation type="journal article" date="2019" name="Int. J. Syst. Evol. Microbiol.">
        <title>The Global Catalogue of Microorganisms (GCM) 10K type strain sequencing project: providing services to taxonomists for standard genome sequencing and annotation.</title>
        <authorList>
            <consortium name="The Broad Institute Genomics Platform"/>
            <consortium name="The Broad Institute Genome Sequencing Center for Infectious Disease"/>
            <person name="Wu L."/>
            <person name="Ma J."/>
        </authorList>
    </citation>
    <scope>NUCLEOTIDE SEQUENCE [LARGE SCALE GENOMIC DNA]</scope>
    <source>
        <strain evidence="8">CGMCC 4.7192</strain>
    </source>
</reference>
<dbReference type="EC" id="5.4.99.-" evidence="5"/>
<dbReference type="Pfam" id="PF01479">
    <property type="entry name" value="S4"/>
    <property type="match status" value="1"/>
</dbReference>
<dbReference type="EMBL" id="JBHUII010000001">
    <property type="protein sequence ID" value="MFD2204082.1"/>
    <property type="molecule type" value="Genomic_DNA"/>
</dbReference>
<dbReference type="CDD" id="cd02869">
    <property type="entry name" value="PseudoU_synth_RluA_like"/>
    <property type="match status" value="1"/>
</dbReference>
<dbReference type="Gene3D" id="3.30.2350.10">
    <property type="entry name" value="Pseudouridine synthase"/>
    <property type="match status" value="1"/>
</dbReference>
<keyword evidence="4" id="KW-0694">RNA-binding</keyword>
<comment type="similarity">
    <text evidence="1 5">Belongs to the pseudouridine synthase RluA family.</text>
</comment>
<dbReference type="InterPro" id="IPR050188">
    <property type="entry name" value="RluA_PseudoU_synthase"/>
</dbReference>
<dbReference type="NCBIfam" id="TIGR00005">
    <property type="entry name" value="rluA_subfam"/>
    <property type="match status" value="1"/>
</dbReference>
<sequence length="336" mass="37082">MPNTGPDLGPDLAKDNGTEQDYTLVVEETEKKNRLDKFLALRLPDLSRSRLQALISQKCLQVDGTIIETPNYRLKIGQIIDLKIPKAVDPEPVAQDIPLDVVFEDPYLLIINKPSGLVVHPAPGNADGTLVNALLYHCGEDFKGIGGVKRPGIVHRIDKDTSGLMVVAKTDECHQGLVQLFAAHDIERSYNAVVWGYPKPATGRIEGNIGRSPKNRKKMAVVPRGGKTAITHYKTLKVLSNGVASLIECRLETGRTHQIRVHMTHAGYPLLGDPLYGSQSQSRLKNLPTDAQEKMKSFERQALHAKTLGFIHPITKENLIFTSELSIDLKDLINSL</sequence>
<dbReference type="PROSITE" id="PS50889">
    <property type="entry name" value="S4"/>
    <property type="match status" value="1"/>
</dbReference>
<evidence type="ECO:0000256" key="1">
    <source>
        <dbReference type="ARBA" id="ARBA00010876"/>
    </source>
</evidence>
<dbReference type="Pfam" id="PF00849">
    <property type="entry name" value="PseudoU_synth_2"/>
    <property type="match status" value="1"/>
</dbReference>
<dbReference type="InterPro" id="IPR006225">
    <property type="entry name" value="PsdUridine_synth_RluC/D"/>
</dbReference>
<evidence type="ECO:0000256" key="4">
    <source>
        <dbReference type="PROSITE-ProRule" id="PRU00182"/>
    </source>
</evidence>
<dbReference type="InterPro" id="IPR006145">
    <property type="entry name" value="PsdUridine_synth_RsuA/RluA"/>
</dbReference>
<evidence type="ECO:0000256" key="3">
    <source>
        <dbReference type="ARBA" id="ARBA00036882"/>
    </source>
</evidence>
<comment type="catalytic activity">
    <reaction evidence="5">
        <text>a uridine in RNA = a pseudouridine in RNA</text>
        <dbReference type="Rhea" id="RHEA:48348"/>
        <dbReference type="Rhea" id="RHEA-COMP:12068"/>
        <dbReference type="Rhea" id="RHEA-COMP:12069"/>
        <dbReference type="ChEBI" id="CHEBI:65314"/>
        <dbReference type="ChEBI" id="CHEBI:65315"/>
    </reaction>
</comment>
<dbReference type="SUPFAM" id="SSF55120">
    <property type="entry name" value="Pseudouridine synthase"/>
    <property type="match status" value="1"/>
</dbReference>
<evidence type="ECO:0000256" key="2">
    <source>
        <dbReference type="ARBA" id="ARBA00023235"/>
    </source>
</evidence>
<comment type="catalytic activity">
    <reaction evidence="3">
        <text>uridine(1911/1915/1917) in 23S rRNA = pseudouridine(1911/1915/1917) in 23S rRNA</text>
        <dbReference type="Rhea" id="RHEA:42524"/>
        <dbReference type="Rhea" id="RHEA-COMP:10097"/>
        <dbReference type="Rhea" id="RHEA-COMP:10098"/>
        <dbReference type="ChEBI" id="CHEBI:65314"/>
        <dbReference type="ChEBI" id="CHEBI:65315"/>
        <dbReference type="EC" id="5.4.99.23"/>
    </reaction>
</comment>
<dbReference type="SMART" id="SM00363">
    <property type="entry name" value="S4"/>
    <property type="match status" value="1"/>
</dbReference>
<dbReference type="CDD" id="cd00165">
    <property type="entry name" value="S4"/>
    <property type="match status" value="1"/>
</dbReference>
<dbReference type="InterPro" id="IPR036986">
    <property type="entry name" value="S4_RNA-bd_sf"/>
</dbReference>
<keyword evidence="2 5" id="KW-0413">Isomerase</keyword>
<dbReference type="Proteomes" id="UP001597294">
    <property type="component" value="Unassembled WGS sequence"/>
</dbReference>
<dbReference type="SUPFAM" id="SSF55174">
    <property type="entry name" value="Alpha-L RNA-binding motif"/>
    <property type="match status" value="1"/>
</dbReference>
<dbReference type="Gene3D" id="3.10.290.10">
    <property type="entry name" value="RNA-binding S4 domain"/>
    <property type="match status" value="1"/>
</dbReference>
<name>A0ABW5BDD1_9PROT</name>
<organism evidence="7 8">
    <name type="scientific">Kiloniella antarctica</name>
    <dbReference type="NCBI Taxonomy" id="1550907"/>
    <lineage>
        <taxon>Bacteria</taxon>
        <taxon>Pseudomonadati</taxon>
        <taxon>Pseudomonadota</taxon>
        <taxon>Alphaproteobacteria</taxon>
        <taxon>Rhodospirillales</taxon>
        <taxon>Kiloniellaceae</taxon>
        <taxon>Kiloniella</taxon>
    </lineage>
</organism>
<keyword evidence="8" id="KW-1185">Reference proteome</keyword>
<dbReference type="InterPro" id="IPR006224">
    <property type="entry name" value="PsdUridine_synth_RluA-like_CS"/>
</dbReference>
<dbReference type="PROSITE" id="PS01129">
    <property type="entry name" value="PSI_RLU"/>
    <property type="match status" value="1"/>
</dbReference>
<accession>A0ABW5BDD1</accession>
<dbReference type="PANTHER" id="PTHR21600">
    <property type="entry name" value="MITOCHONDRIAL RNA PSEUDOURIDINE SYNTHASE"/>
    <property type="match status" value="1"/>
</dbReference>
<feature type="domain" description="RNA-binding S4" evidence="6">
    <location>
        <begin position="33"/>
        <end position="98"/>
    </location>
</feature>
<dbReference type="InterPro" id="IPR020103">
    <property type="entry name" value="PsdUridine_synth_cat_dom_sf"/>
</dbReference>
<comment type="function">
    <text evidence="5">Responsible for synthesis of pseudouridine from uracil.</text>
</comment>
<evidence type="ECO:0000259" key="6">
    <source>
        <dbReference type="SMART" id="SM00363"/>
    </source>
</evidence>
<comment type="caution">
    <text evidence="7">The sequence shown here is derived from an EMBL/GenBank/DDBJ whole genome shotgun (WGS) entry which is preliminary data.</text>
</comment>
<evidence type="ECO:0000313" key="7">
    <source>
        <dbReference type="EMBL" id="MFD2204082.1"/>
    </source>
</evidence>
<dbReference type="RefSeq" id="WP_380247288.1">
    <property type="nucleotide sequence ID" value="NZ_JBHUII010000001.1"/>
</dbReference>
<dbReference type="PANTHER" id="PTHR21600:SF44">
    <property type="entry name" value="RIBOSOMAL LARGE SUBUNIT PSEUDOURIDINE SYNTHASE D"/>
    <property type="match status" value="1"/>
</dbReference>